<dbReference type="GO" id="GO:0042626">
    <property type="term" value="F:ATPase-coupled transmembrane transporter activity"/>
    <property type="evidence" value="ECO:0007669"/>
    <property type="project" value="TreeGrafter"/>
</dbReference>
<dbReference type="GO" id="GO:0005524">
    <property type="term" value="F:ATP binding"/>
    <property type="evidence" value="ECO:0007669"/>
    <property type="project" value="UniProtKB-KW"/>
</dbReference>
<dbReference type="InterPro" id="IPR003439">
    <property type="entry name" value="ABC_transporter-like_ATP-bd"/>
</dbReference>
<feature type="domain" description="ABC transporter" evidence="7">
    <location>
        <begin position="1"/>
        <end position="231"/>
    </location>
</feature>
<evidence type="ECO:0000256" key="6">
    <source>
        <dbReference type="ARBA" id="ARBA00025157"/>
    </source>
</evidence>
<keyword evidence="5" id="KW-0067">ATP-binding</keyword>
<evidence type="ECO:0000256" key="3">
    <source>
        <dbReference type="ARBA" id="ARBA00022448"/>
    </source>
</evidence>
<sequence>MLIFENGEIGYKYPIIRDINVRVDSGEIVALVGPTGSGKTTLLMTLAGLLKPIKGRLEIDGLRWSKDRFRLKPLVGLTFQDPGAQLFNPTVYDEVAYSLRTLGMSEDEIRARVIETLRKFGIEHLTKERTLRLSLGQKRLVTIASIEVYKPKYVLLDEPTSFLDNESYWKVLKYIIQLREEGRSALIATHDPELIWISDKVLMIERSSIVEYNAKGNLTLEGLVRSKVVKPPSLLFLLEKCPSQERSLIDSLMEYTYEKLHKSP</sequence>
<dbReference type="GeneID" id="30679497"/>
<reference evidence="8 9" key="1">
    <citation type="submission" date="2013-11" db="EMBL/GenBank/DDBJ databases">
        <title>Comparative genomics of Ignicoccus.</title>
        <authorList>
            <person name="Podar M."/>
        </authorList>
    </citation>
    <scope>NUCLEOTIDE SEQUENCE [LARGE SCALE GENOMIC DNA]</scope>
    <source>
        <strain evidence="8 9">DSM 13165</strain>
    </source>
</reference>
<dbReference type="SMART" id="SM00382">
    <property type="entry name" value="AAA"/>
    <property type="match status" value="1"/>
</dbReference>
<evidence type="ECO:0000256" key="2">
    <source>
        <dbReference type="ARBA" id="ARBA00005417"/>
    </source>
</evidence>
<dbReference type="OrthoDB" id="35850at2157"/>
<dbReference type="RefSeq" id="WP_075049161.1">
    <property type="nucleotide sequence ID" value="NZ_CP006867.1"/>
</dbReference>
<dbReference type="EMBL" id="CP006867">
    <property type="protein sequence ID" value="ALU11380.1"/>
    <property type="molecule type" value="Genomic_DNA"/>
</dbReference>
<dbReference type="InterPro" id="IPR015856">
    <property type="entry name" value="ABC_transpr_CbiO/EcfA_su"/>
</dbReference>
<dbReference type="GO" id="GO:0043190">
    <property type="term" value="C:ATP-binding cassette (ABC) transporter complex"/>
    <property type="evidence" value="ECO:0007669"/>
    <property type="project" value="TreeGrafter"/>
</dbReference>
<dbReference type="AlphaFoldDB" id="A0A0U2U5C2"/>
<dbReference type="SUPFAM" id="SSF52540">
    <property type="entry name" value="P-loop containing nucleoside triphosphate hydrolases"/>
    <property type="match status" value="1"/>
</dbReference>
<dbReference type="STRING" id="940295.EYM_00385"/>
<dbReference type="InterPro" id="IPR003593">
    <property type="entry name" value="AAA+_ATPase"/>
</dbReference>
<evidence type="ECO:0000313" key="8">
    <source>
        <dbReference type="EMBL" id="ALU11380.1"/>
    </source>
</evidence>
<organism evidence="8 9">
    <name type="scientific">Ignicoccus islandicus DSM 13165</name>
    <dbReference type="NCBI Taxonomy" id="940295"/>
    <lineage>
        <taxon>Archaea</taxon>
        <taxon>Thermoproteota</taxon>
        <taxon>Thermoprotei</taxon>
        <taxon>Desulfurococcales</taxon>
        <taxon>Desulfurococcaceae</taxon>
        <taxon>Ignicoccus</taxon>
    </lineage>
</organism>
<name>A0A0U2U5C2_9CREN</name>
<protein>
    <submittedName>
        <fullName evidence="8">Cobalt ABC transporter ATPase</fullName>
    </submittedName>
</protein>
<evidence type="ECO:0000313" key="9">
    <source>
        <dbReference type="Proteomes" id="UP000060778"/>
    </source>
</evidence>
<gene>
    <name evidence="8" type="ORF">EYM_00385</name>
</gene>
<keyword evidence="4" id="KW-0547">Nucleotide-binding</keyword>
<evidence type="ECO:0000256" key="1">
    <source>
        <dbReference type="ARBA" id="ARBA00004202"/>
    </source>
</evidence>
<dbReference type="Gene3D" id="3.40.50.300">
    <property type="entry name" value="P-loop containing nucleotide triphosphate hydrolases"/>
    <property type="match status" value="1"/>
</dbReference>
<dbReference type="GO" id="GO:0016887">
    <property type="term" value="F:ATP hydrolysis activity"/>
    <property type="evidence" value="ECO:0007669"/>
    <property type="project" value="InterPro"/>
</dbReference>
<evidence type="ECO:0000256" key="4">
    <source>
        <dbReference type="ARBA" id="ARBA00022741"/>
    </source>
</evidence>
<comment type="similarity">
    <text evidence="2">Belongs to the ABC transporter superfamily.</text>
</comment>
<dbReference type="PANTHER" id="PTHR43553">
    <property type="entry name" value="HEAVY METAL TRANSPORTER"/>
    <property type="match status" value="1"/>
</dbReference>
<accession>A0A0U2U5C2</accession>
<dbReference type="PROSITE" id="PS50893">
    <property type="entry name" value="ABC_TRANSPORTER_2"/>
    <property type="match status" value="1"/>
</dbReference>
<dbReference type="Pfam" id="PF00005">
    <property type="entry name" value="ABC_tran"/>
    <property type="match status" value="1"/>
</dbReference>
<comment type="subcellular location">
    <subcellularLocation>
        <location evidence="1">Cell membrane</location>
        <topology evidence="1">Peripheral membrane protein</topology>
    </subcellularLocation>
</comment>
<proteinExistence type="inferred from homology"/>
<evidence type="ECO:0000256" key="5">
    <source>
        <dbReference type="ARBA" id="ARBA00022840"/>
    </source>
</evidence>
<evidence type="ECO:0000259" key="7">
    <source>
        <dbReference type="PROSITE" id="PS50893"/>
    </source>
</evidence>
<dbReference type="InterPro" id="IPR050095">
    <property type="entry name" value="ECF_ABC_transporter_ATP-bd"/>
</dbReference>
<dbReference type="PANTHER" id="PTHR43553:SF24">
    <property type="entry name" value="ENERGY-COUPLING FACTOR TRANSPORTER ATP-BINDING PROTEIN ECFA1"/>
    <property type="match status" value="1"/>
</dbReference>
<keyword evidence="9" id="KW-1185">Reference proteome</keyword>
<dbReference type="Proteomes" id="UP000060778">
    <property type="component" value="Chromosome"/>
</dbReference>
<dbReference type="InterPro" id="IPR027417">
    <property type="entry name" value="P-loop_NTPase"/>
</dbReference>
<dbReference type="CDD" id="cd03225">
    <property type="entry name" value="ABC_cobalt_CbiO_domain1"/>
    <property type="match status" value="1"/>
</dbReference>
<keyword evidence="3" id="KW-0813">Transport</keyword>
<dbReference type="KEGG" id="iis:EYM_00385"/>
<comment type="function">
    <text evidence="6">Probably part of an ABC transporter complex. Responsible for energy coupling to the transport system.</text>
</comment>